<dbReference type="Pfam" id="PF13426">
    <property type="entry name" value="PAS_9"/>
    <property type="match status" value="1"/>
</dbReference>
<dbReference type="InterPro" id="IPR000014">
    <property type="entry name" value="PAS"/>
</dbReference>
<name>A0A4U1G5X6_9SPHI</name>
<evidence type="ECO:0000259" key="1">
    <source>
        <dbReference type="PROSITE" id="PS50113"/>
    </source>
</evidence>
<dbReference type="SUPFAM" id="SSF55785">
    <property type="entry name" value="PYP-like sensor domain (PAS domain)"/>
    <property type="match status" value="2"/>
</dbReference>
<proteinExistence type="predicted"/>
<reference evidence="2 3" key="1">
    <citation type="submission" date="2019-04" db="EMBL/GenBank/DDBJ databases">
        <title>Pedobacter sp. RP-1-16 sp. nov., isolated from Arctic soil.</title>
        <authorList>
            <person name="Dahal R.H."/>
            <person name="Kim D.-U."/>
        </authorList>
    </citation>
    <scope>NUCLEOTIDE SEQUENCE [LARGE SCALE GENOMIC DNA]</scope>
    <source>
        <strain evidence="2 3">RP-1-16</strain>
    </source>
</reference>
<dbReference type="InterPro" id="IPR035965">
    <property type="entry name" value="PAS-like_dom_sf"/>
</dbReference>
<dbReference type="Gene3D" id="3.30.450.20">
    <property type="entry name" value="PAS domain"/>
    <property type="match status" value="2"/>
</dbReference>
<evidence type="ECO:0000313" key="2">
    <source>
        <dbReference type="EMBL" id="TKC59161.1"/>
    </source>
</evidence>
<dbReference type="Proteomes" id="UP000309594">
    <property type="component" value="Unassembled WGS sequence"/>
</dbReference>
<gene>
    <name evidence="2" type="ORF">FBD94_16650</name>
</gene>
<evidence type="ECO:0000313" key="3">
    <source>
        <dbReference type="Proteomes" id="UP000309594"/>
    </source>
</evidence>
<sequence>MLAQIYGIFIDYFVDSGMRNSYIKAILDNSPESVILIGKKHEILAYNRTIQNVLKQFHGQEIKVGDLYYPNFVLESDHQLYLDTYNKAINGESVTVQALAESKNTSIWFEYRMTPVYDDDGILLGVALSAQDITIRKKYEIGLKESEDRFRKISNLAPIGILITNEKLKITYFNKWARNTFEYGKGKLTNLSLSDLIHDIKFSKSEGITVHPMGFKIKTPLFYQEKFDGTSKNNRKIKVLLSSSSFHTRDKLHYIFIIQDITDVMMKDHKISQQNDKLRDIAWHQSHIIRAPLANIMGIVSLFEDESFFSDQLERDTMNRAIIQSAKDLDKVICDIIKTAG</sequence>
<protein>
    <submittedName>
        <fullName evidence="2">PAS domain S-box protein</fullName>
    </submittedName>
</protein>
<dbReference type="PROSITE" id="PS50113">
    <property type="entry name" value="PAC"/>
    <property type="match status" value="1"/>
</dbReference>
<dbReference type="Pfam" id="PF08448">
    <property type="entry name" value="PAS_4"/>
    <property type="match status" value="1"/>
</dbReference>
<organism evidence="2 3">
    <name type="scientific">Pedobacter hiemivivus</name>
    <dbReference type="NCBI Taxonomy" id="2530454"/>
    <lineage>
        <taxon>Bacteria</taxon>
        <taxon>Pseudomonadati</taxon>
        <taxon>Bacteroidota</taxon>
        <taxon>Sphingobacteriia</taxon>
        <taxon>Sphingobacteriales</taxon>
        <taxon>Sphingobacteriaceae</taxon>
        <taxon>Pedobacter</taxon>
    </lineage>
</organism>
<feature type="domain" description="PAC" evidence="1">
    <location>
        <begin position="92"/>
        <end position="145"/>
    </location>
</feature>
<dbReference type="EMBL" id="SWDX01000006">
    <property type="protein sequence ID" value="TKC59161.1"/>
    <property type="molecule type" value="Genomic_DNA"/>
</dbReference>
<accession>A0A4U1G5X6</accession>
<dbReference type="CDD" id="cd00130">
    <property type="entry name" value="PAS"/>
    <property type="match status" value="2"/>
</dbReference>
<dbReference type="SMART" id="SM00091">
    <property type="entry name" value="PAS"/>
    <property type="match status" value="2"/>
</dbReference>
<dbReference type="AlphaFoldDB" id="A0A4U1G5X6"/>
<dbReference type="InterPro" id="IPR013656">
    <property type="entry name" value="PAS_4"/>
</dbReference>
<dbReference type="RefSeq" id="WP_136881034.1">
    <property type="nucleotide sequence ID" value="NZ_SWDX01000006.1"/>
</dbReference>
<dbReference type="InterPro" id="IPR000700">
    <property type="entry name" value="PAS-assoc_C"/>
</dbReference>
<comment type="caution">
    <text evidence="2">The sequence shown here is derived from an EMBL/GenBank/DDBJ whole genome shotgun (WGS) entry which is preliminary data.</text>
</comment>
<dbReference type="NCBIfam" id="TIGR00229">
    <property type="entry name" value="sensory_box"/>
    <property type="match status" value="2"/>
</dbReference>